<dbReference type="Gene3D" id="3.30.110.20">
    <property type="entry name" value="Alba-like domain"/>
    <property type="match status" value="1"/>
</dbReference>
<comment type="similarity">
    <text evidence="1 5">Belongs to the histone-like Alba family.</text>
</comment>
<accession>K0B3B2</accession>
<dbReference type="InterPro" id="IPR013795">
    <property type="entry name" value="DNA/RNA-bd_Alba"/>
</dbReference>
<feature type="region of interest" description="Disordered" evidence="6">
    <location>
        <begin position="93"/>
        <end position="113"/>
    </location>
</feature>
<evidence type="ECO:0000259" key="7">
    <source>
        <dbReference type="Pfam" id="PF01918"/>
    </source>
</evidence>
<dbReference type="HOGENOM" id="CLU_110989_1_1_2"/>
<keyword evidence="4 5" id="KW-0238">DNA-binding</keyword>
<evidence type="ECO:0000256" key="3">
    <source>
        <dbReference type="ARBA" id="ARBA00022490"/>
    </source>
</evidence>
<feature type="compositionally biased region" description="Basic and acidic residues" evidence="6">
    <location>
        <begin position="13"/>
        <end position="26"/>
    </location>
</feature>
<dbReference type="GO" id="GO:0005694">
    <property type="term" value="C:chromosome"/>
    <property type="evidence" value="ECO:0007669"/>
    <property type="project" value="UniProtKB-SubCell"/>
</dbReference>
<feature type="compositionally biased region" description="Polar residues" evidence="6">
    <location>
        <begin position="93"/>
        <end position="105"/>
    </location>
</feature>
<feature type="compositionally biased region" description="Polar residues" evidence="6">
    <location>
        <begin position="1"/>
        <end position="11"/>
    </location>
</feature>
<reference evidence="8 9" key="1">
    <citation type="journal article" date="2012" name="J. Bacteriol.">
        <title>Draft Genome Sequence of an Ammonia-Oxidizing Archaeon, "Candidatus Nitrosopumilus koreensis" AR1, from Marine Sediment.</title>
        <authorList>
            <person name="Park S.J."/>
            <person name="Kim J.G."/>
            <person name="Jung M.Y."/>
            <person name="Kim S.J."/>
            <person name="Cha I.T."/>
            <person name="Kwon K."/>
            <person name="Lee J.H."/>
            <person name="Rhee S.K."/>
        </authorList>
    </citation>
    <scope>NUCLEOTIDE SEQUENCE [LARGE SCALE GENOMIC DNA]</scope>
    <source>
        <strain evidence="8 9">AR1</strain>
    </source>
</reference>
<comment type="subcellular location">
    <subcellularLocation>
        <location evidence="5">Cytoplasm</location>
    </subcellularLocation>
    <subcellularLocation>
        <location evidence="5">Chromosome</location>
    </subcellularLocation>
</comment>
<evidence type="ECO:0000313" key="8">
    <source>
        <dbReference type="EMBL" id="AFS80563.1"/>
    </source>
</evidence>
<dbReference type="HAMAP" id="MF_01122">
    <property type="entry name" value="AlbA"/>
    <property type="match status" value="1"/>
</dbReference>
<name>K0B3B2_9ARCH</name>
<feature type="domain" description="DNA/RNA-binding protein Alba-like" evidence="7">
    <location>
        <begin position="28"/>
        <end position="90"/>
    </location>
</feature>
<dbReference type="AlphaFoldDB" id="K0B3B2"/>
<dbReference type="GO" id="GO:0003723">
    <property type="term" value="F:RNA binding"/>
    <property type="evidence" value="ECO:0007669"/>
    <property type="project" value="InterPro"/>
</dbReference>
<keyword evidence="2 5" id="KW-0158">Chromosome</keyword>
<dbReference type="PATRIC" id="fig|1229908.8.peg.716"/>
<evidence type="ECO:0000256" key="4">
    <source>
        <dbReference type="ARBA" id="ARBA00023125"/>
    </source>
</evidence>
<dbReference type="EMBL" id="CP003842">
    <property type="protein sequence ID" value="AFS80563.1"/>
    <property type="molecule type" value="Genomic_DNA"/>
</dbReference>
<keyword evidence="3 5" id="KW-0963">Cytoplasm</keyword>
<dbReference type="InterPro" id="IPR002775">
    <property type="entry name" value="DNA/RNA-bd_Alba-like"/>
</dbReference>
<dbReference type="SUPFAM" id="SSF82704">
    <property type="entry name" value="AlbA-like"/>
    <property type="match status" value="1"/>
</dbReference>
<comment type="function">
    <text evidence="5">Binds double-stranded DNA tightly but without sequence specificity. Involved in DNA compaction.</text>
</comment>
<comment type="caution">
    <text evidence="5">Lacks conserved residue(s) required for the propagation of feature annotation.</text>
</comment>
<dbReference type="GO" id="GO:0003690">
    <property type="term" value="F:double-stranded DNA binding"/>
    <property type="evidence" value="ECO:0007669"/>
    <property type="project" value="UniProtKB-UniRule"/>
</dbReference>
<evidence type="ECO:0000256" key="6">
    <source>
        <dbReference type="SAM" id="MobiDB-lite"/>
    </source>
</evidence>
<evidence type="ECO:0000256" key="5">
    <source>
        <dbReference type="HAMAP-Rule" id="MF_01122"/>
    </source>
</evidence>
<proteinExistence type="inferred from homology"/>
<keyword evidence="9" id="KW-1185">Reference proteome</keyword>
<organism evidence="8 9">
    <name type="scientific">Candidatus Nitrosopumilus koreensis AR1</name>
    <dbReference type="NCBI Taxonomy" id="1229908"/>
    <lineage>
        <taxon>Archaea</taxon>
        <taxon>Nitrososphaerota</taxon>
        <taxon>Nitrososphaeria</taxon>
        <taxon>Nitrosopumilales</taxon>
        <taxon>Nitrosopumilaceae</taxon>
        <taxon>Nitrosopumilus</taxon>
    </lineage>
</organism>
<evidence type="ECO:0000313" key="9">
    <source>
        <dbReference type="Proteomes" id="UP000006101"/>
    </source>
</evidence>
<gene>
    <name evidence="5" type="primary">albA</name>
    <name evidence="8" type="ORF">NKOR_03345</name>
</gene>
<dbReference type="InterPro" id="IPR036882">
    <property type="entry name" value="Alba-like_dom_sf"/>
</dbReference>
<dbReference type="GO" id="GO:0005737">
    <property type="term" value="C:cytoplasm"/>
    <property type="evidence" value="ECO:0007669"/>
    <property type="project" value="UniProtKB-SubCell"/>
</dbReference>
<protein>
    <recommendedName>
        <fullName evidence="5">DNA/RNA-binding protein Alba</fullName>
    </recommendedName>
</protein>
<dbReference type="STRING" id="1229908.NKOR_03345"/>
<feature type="region of interest" description="Disordered" evidence="6">
    <location>
        <begin position="1"/>
        <end position="26"/>
    </location>
</feature>
<dbReference type="Pfam" id="PF01918">
    <property type="entry name" value="Alba"/>
    <property type="match status" value="1"/>
</dbReference>
<sequence length="113" mass="12618">MILELNLSQKHLQSKETKSSKSPEERDVIFVGTKPIMTYVSATLTQLSTRPTVTIKARGKRITQAVDVSQMIVKRMDSVGYVISDVRISSDSLTSQDGKQRNVSTMEIDISKE</sequence>
<evidence type="ECO:0000256" key="2">
    <source>
        <dbReference type="ARBA" id="ARBA00022454"/>
    </source>
</evidence>
<dbReference type="GO" id="GO:0030261">
    <property type="term" value="P:chromosome condensation"/>
    <property type="evidence" value="ECO:0007669"/>
    <property type="project" value="UniProtKB-KW"/>
</dbReference>
<keyword evidence="5" id="KW-0226">DNA condensation</keyword>
<dbReference type="KEGG" id="nkr:NKOR_03345"/>
<evidence type="ECO:0000256" key="1">
    <source>
        <dbReference type="ARBA" id="ARBA00008018"/>
    </source>
</evidence>
<dbReference type="Proteomes" id="UP000006101">
    <property type="component" value="Chromosome"/>
</dbReference>